<evidence type="ECO:0000313" key="8">
    <source>
        <dbReference type="EMBL" id="GFE78058.1"/>
    </source>
</evidence>
<protein>
    <submittedName>
        <fullName evidence="8">Branched-chain amino acid ABC transporter permease</fullName>
    </submittedName>
</protein>
<evidence type="ECO:0000256" key="6">
    <source>
        <dbReference type="ARBA" id="ARBA00023136"/>
    </source>
</evidence>
<feature type="transmembrane region" description="Helical" evidence="7">
    <location>
        <begin position="48"/>
        <end position="76"/>
    </location>
</feature>
<evidence type="ECO:0000256" key="5">
    <source>
        <dbReference type="ARBA" id="ARBA00022989"/>
    </source>
</evidence>
<keyword evidence="4 7" id="KW-0812">Transmembrane</keyword>
<evidence type="ECO:0000256" key="4">
    <source>
        <dbReference type="ARBA" id="ARBA00022692"/>
    </source>
</evidence>
<evidence type="ECO:0000313" key="9">
    <source>
        <dbReference type="Proteomes" id="UP000445000"/>
    </source>
</evidence>
<dbReference type="Proteomes" id="UP000445000">
    <property type="component" value="Unassembled WGS sequence"/>
</dbReference>
<keyword evidence="5 7" id="KW-1133">Transmembrane helix</keyword>
<evidence type="ECO:0000256" key="2">
    <source>
        <dbReference type="ARBA" id="ARBA00007942"/>
    </source>
</evidence>
<comment type="subcellular location">
    <subcellularLocation>
        <location evidence="1">Cell inner membrane</location>
        <topology evidence="1">Multi-pass membrane protein</topology>
    </subcellularLocation>
</comment>
<feature type="transmembrane region" description="Helical" evidence="7">
    <location>
        <begin position="88"/>
        <end position="114"/>
    </location>
</feature>
<dbReference type="InterPro" id="IPR001851">
    <property type="entry name" value="ABC_transp_permease"/>
</dbReference>
<gene>
    <name evidence="8" type="ORF">GCM10011487_00580</name>
</gene>
<reference evidence="9" key="1">
    <citation type="submission" date="2020-01" db="EMBL/GenBank/DDBJ databases">
        <title>'Steroidobacter agaridevorans' sp. nov., agar-degrading bacteria isolated from rhizosphere soils.</title>
        <authorList>
            <person name="Ikenaga M."/>
            <person name="Kataoka M."/>
            <person name="Murouchi A."/>
            <person name="Katsuragi S."/>
            <person name="Sakai M."/>
        </authorList>
    </citation>
    <scope>NUCLEOTIDE SEQUENCE [LARGE SCALE GENOMIC DNA]</scope>
    <source>
        <strain evidence="9">YU21-B</strain>
    </source>
</reference>
<keyword evidence="3" id="KW-1003">Cell membrane</keyword>
<keyword evidence="9" id="KW-1185">Reference proteome</keyword>
<proteinExistence type="inferred from homology"/>
<keyword evidence="6 7" id="KW-0472">Membrane</keyword>
<feature type="transmembrane region" description="Helical" evidence="7">
    <location>
        <begin position="294"/>
        <end position="312"/>
    </location>
</feature>
<feature type="transmembrane region" description="Helical" evidence="7">
    <location>
        <begin position="120"/>
        <end position="140"/>
    </location>
</feature>
<sequence>MIPMMQNSAARRDLALGVIVVLLLASVTAAFPQFAQPGNLAEILDDSAILILLALGQMLVILTRGIDLSIAANLALSGMLVALLNKNYPGLGVAPVLLIALVSGTLLGAINGLLVWRLKLPPIVVTLGTMSVYRGVIYLLSGGTWVNDNHMSPQFLGFIRYELLGLTLLSWLAIFAVAAFAVVMRYTVLGRNLYTAGGNPAAATYTGIDPGRMQCIAYTICGAIAGLCGYLWVARFAVAYTDIALGFELQVIAACLIGGVAIAGGIGTVAGVVLGCLFIGVIRNALPLIGISPFWQMGINGLVIVVAAVLSARRREDKRAILEAQAA</sequence>
<name>A0A829Y513_9GAMM</name>
<dbReference type="EMBL" id="BLJN01000001">
    <property type="protein sequence ID" value="GFE78058.1"/>
    <property type="molecule type" value="Genomic_DNA"/>
</dbReference>
<dbReference type="GO" id="GO:0022857">
    <property type="term" value="F:transmembrane transporter activity"/>
    <property type="evidence" value="ECO:0007669"/>
    <property type="project" value="InterPro"/>
</dbReference>
<feature type="transmembrane region" description="Helical" evidence="7">
    <location>
        <begin position="216"/>
        <end position="237"/>
    </location>
</feature>
<organism evidence="8 9">
    <name type="scientific">Steroidobacter agaridevorans</name>
    <dbReference type="NCBI Taxonomy" id="2695856"/>
    <lineage>
        <taxon>Bacteria</taxon>
        <taxon>Pseudomonadati</taxon>
        <taxon>Pseudomonadota</taxon>
        <taxon>Gammaproteobacteria</taxon>
        <taxon>Steroidobacterales</taxon>
        <taxon>Steroidobacteraceae</taxon>
        <taxon>Steroidobacter</taxon>
    </lineage>
</organism>
<dbReference type="Pfam" id="PF02653">
    <property type="entry name" value="BPD_transp_2"/>
    <property type="match status" value="1"/>
</dbReference>
<comment type="caution">
    <text evidence="8">The sequence shown here is derived from an EMBL/GenBank/DDBJ whole genome shotgun (WGS) entry which is preliminary data.</text>
</comment>
<evidence type="ECO:0000256" key="7">
    <source>
        <dbReference type="SAM" id="Phobius"/>
    </source>
</evidence>
<dbReference type="PANTHER" id="PTHR32196">
    <property type="entry name" value="ABC TRANSPORTER PERMEASE PROTEIN YPHD-RELATED-RELATED"/>
    <property type="match status" value="1"/>
</dbReference>
<feature type="transmembrane region" description="Helical" evidence="7">
    <location>
        <begin position="161"/>
        <end position="184"/>
    </location>
</feature>
<accession>A0A829Y513</accession>
<dbReference type="AlphaFoldDB" id="A0A829Y513"/>
<dbReference type="CDD" id="cd06579">
    <property type="entry name" value="TM_PBP1_transp_AraH_like"/>
    <property type="match status" value="1"/>
</dbReference>
<feature type="transmembrane region" description="Helical" evidence="7">
    <location>
        <begin position="249"/>
        <end position="282"/>
    </location>
</feature>
<evidence type="ECO:0000256" key="3">
    <source>
        <dbReference type="ARBA" id="ARBA00022475"/>
    </source>
</evidence>
<dbReference type="GO" id="GO:0005886">
    <property type="term" value="C:plasma membrane"/>
    <property type="evidence" value="ECO:0007669"/>
    <property type="project" value="UniProtKB-SubCell"/>
</dbReference>
<comment type="similarity">
    <text evidence="2">Belongs to the binding-protein-dependent transport system permease family. AraH/RbsC subfamily.</text>
</comment>
<evidence type="ECO:0000256" key="1">
    <source>
        <dbReference type="ARBA" id="ARBA00004429"/>
    </source>
</evidence>
<dbReference type="PANTHER" id="PTHR32196:SF72">
    <property type="entry name" value="RIBOSE IMPORT PERMEASE PROTEIN RBSC"/>
    <property type="match status" value="1"/>
</dbReference>